<dbReference type="InterPro" id="IPR027417">
    <property type="entry name" value="P-loop_NTPase"/>
</dbReference>
<dbReference type="SUPFAM" id="SSF52540">
    <property type="entry name" value="P-loop containing nucleoside triphosphate hydrolases"/>
    <property type="match status" value="1"/>
</dbReference>
<protein>
    <recommendedName>
        <fullName evidence="3">AAA+ ATPase domain-containing protein</fullName>
    </recommendedName>
</protein>
<keyword evidence="2" id="KW-1133">Transmembrane helix</keyword>
<evidence type="ECO:0000256" key="2">
    <source>
        <dbReference type="SAM" id="Phobius"/>
    </source>
</evidence>
<feature type="domain" description="AAA+ ATPase" evidence="3">
    <location>
        <begin position="285"/>
        <end position="467"/>
    </location>
</feature>
<comment type="similarity">
    <text evidence="1">Belongs to the AAA ATPase family. BCS1 subfamily.</text>
</comment>
<dbReference type="AlphaFoldDB" id="A0A6C0IVW1"/>
<dbReference type="PANTHER" id="PTHR23070">
    <property type="entry name" value="BCS1 AAA-TYPE ATPASE"/>
    <property type="match status" value="1"/>
</dbReference>
<keyword evidence="2" id="KW-0472">Membrane</keyword>
<evidence type="ECO:0000256" key="1">
    <source>
        <dbReference type="ARBA" id="ARBA00007448"/>
    </source>
</evidence>
<sequence length="531" mass="62741">MTEFTPFDSLKYSFINNFKTGNILVDSLITTMILGVLSYIYSLRHYLTDYYYILYDYLTNRNVNQISFCCTETSVMYGHRSGAIKMQGSDAFKAIMLELKENIQKGNAKNLKKLKEFCADKEEHLWDDYDDESDKERKIDDSIRDIMYLVDQKKKFSIKSKYTEELEFRMVSKIKENKEEKQKTNIGSCTTYKLIISTKKKNLMYIQNYINLCLKKYQDKLNDKINNNQFVFMYEGFDNNELNYTTYPFHTTCNIDNIYFDNKTTIMKQIDFYKNNKDWYIKNGKPYTLGICSYGEPGCGKTSFEKALAKYLNRHIIIVDLSKIKTQQEADRIFFSEVINSKRIPYNKRIYIFPDIDAMNSIISREEPKQKPSQINLDTLEKKLLLDKFKKDKNIDEDFVTLLSKSQPKNKNSNEPLNLSKLLNIIDGIPERTGQIIIFNTNHPNRLDPALIRPGRVDCLIHFQKMSPENTFKLIENYFDNTHLKKKFIESKLKNIGRFWTPAEIFQICSKYNNIQKVLEILEKKQKIKFV</sequence>
<dbReference type="Pfam" id="PF00004">
    <property type="entry name" value="AAA"/>
    <property type="match status" value="2"/>
</dbReference>
<feature type="transmembrane region" description="Helical" evidence="2">
    <location>
        <begin position="21"/>
        <end position="41"/>
    </location>
</feature>
<evidence type="ECO:0000259" key="3">
    <source>
        <dbReference type="SMART" id="SM00382"/>
    </source>
</evidence>
<organism evidence="4">
    <name type="scientific">viral metagenome</name>
    <dbReference type="NCBI Taxonomy" id="1070528"/>
    <lineage>
        <taxon>unclassified sequences</taxon>
        <taxon>metagenomes</taxon>
        <taxon>organismal metagenomes</taxon>
    </lineage>
</organism>
<dbReference type="InterPro" id="IPR003593">
    <property type="entry name" value="AAA+_ATPase"/>
</dbReference>
<dbReference type="InterPro" id="IPR050747">
    <property type="entry name" value="Mitochondrial_chaperone_BCS1"/>
</dbReference>
<dbReference type="Gene3D" id="3.40.50.300">
    <property type="entry name" value="P-loop containing nucleotide triphosphate hydrolases"/>
    <property type="match status" value="1"/>
</dbReference>
<reference evidence="4" key="1">
    <citation type="journal article" date="2020" name="Nature">
        <title>Giant virus diversity and host interactions through global metagenomics.</title>
        <authorList>
            <person name="Schulz F."/>
            <person name="Roux S."/>
            <person name="Paez-Espino D."/>
            <person name="Jungbluth S."/>
            <person name="Walsh D.A."/>
            <person name="Denef V.J."/>
            <person name="McMahon K.D."/>
            <person name="Konstantinidis K.T."/>
            <person name="Eloe-Fadrosh E.A."/>
            <person name="Kyrpides N.C."/>
            <person name="Woyke T."/>
        </authorList>
    </citation>
    <scope>NUCLEOTIDE SEQUENCE</scope>
    <source>
        <strain evidence="4">GVMAG-M-3300025138-11</strain>
    </source>
</reference>
<dbReference type="GO" id="GO:0005524">
    <property type="term" value="F:ATP binding"/>
    <property type="evidence" value="ECO:0007669"/>
    <property type="project" value="InterPro"/>
</dbReference>
<dbReference type="SMART" id="SM00382">
    <property type="entry name" value="AAA"/>
    <property type="match status" value="1"/>
</dbReference>
<dbReference type="InterPro" id="IPR003959">
    <property type="entry name" value="ATPase_AAA_core"/>
</dbReference>
<name>A0A6C0IVW1_9ZZZZ</name>
<accession>A0A6C0IVW1</accession>
<dbReference type="EMBL" id="MN740276">
    <property type="protein sequence ID" value="QHT97388.1"/>
    <property type="molecule type" value="Genomic_DNA"/>
</dbReference>
<dbReference type="GO" id="GO:0016887">
    <property type="term" value="F:ATP hydrolysis activity"/>
    <property type="evidence" value="ECO:0007669"/>
    <property type="project" value="InterPro"/>
</dbReference>
<proteinExistence type="inferred from homology"/>
<evidence type="ECO:0000313" key="4">
    <source>
        <dbReference type="EMBL" id="QHT97388.1"/>
    </source>
</evidence>
<keyword evidence="2" id="KW-0812">Transmembrane</keyword>